<accession>A0A4R5VWU1</accession>
<evidence type="ECO:0000256" key="5">
    <source>
        <dbReference type="ARBA" id="ARBA00022655"/>
    </source>
</evidence>
<keyword evidence="11" id="KW-0812">Transmembrane</keyword>
<dbReference type="PANTHER" id="PTHR43765:SF2">
    <property type="entry name" value="2-DEHYDROPANTOATE 2-REDUCTASE"/>
    <property type="match status" value="1"/>
</dbReference>
<dbReference type="AlphaFoldDB" id="A0A4R5VWU1"/>
<dbReference type="GO" id="GO:0005737">
    <property type="term" value="C:cytoplasm"/>
    <property type="evidence" value="ECO:0007669"/>
    <property type="project" value="TreeGrafter"/>
</dbReference>
<evidence type="ECO:0000313" key="15">
    <source>
        <dbReference type="Proteomes" id="UP000294829"/>
    </source>
</evidence>
<dbReference type="InterPro" id="IPR003710">
    <property type="entry name" value="ApbA"/>
</dbReference>
<feature type="domain" description="Ketopantoate reductase C-terminal" evidence="13">
    <location>
        <begin position="185"/>
        <end position="324"/>
    </location>
</feature>
<evidence type="ECO:0000259" key="13">
    <source>
        <dbReference type="Pfam" id="PF08546"/>
    </source>
</evidence>
<evidence type="ECO:0000256" key="1">
    <source>
        <dbReference type="ARBA" id="ARBA00004994"/>
    </source>
</evidence>
<dbReference type="GO" id="GO:0050661">
    <property type="term" value="F:NADP binding"/>
    <property type="evidence" value="ECO:0007669"/>
    <property type="project" value="TreeGrafter"/>
</dbReference>
<evidence type="ECO:0000256" key="8">
    <source>
        <dbReference type="ARBA" id="ARBA00032024"/>
    </source>
</evidence>
<feature type="transmembrane region" description="Helical" evidence="11">
    <location>
        <begin position="13"/>
        <end position="38"/>
    </location>
</feature>
<keyword evidence="11" id="KW-0472">Membrane</keyword>
<dbReference type="NCBIfam" id="NF006083">
    <property type="entry name" value="PRK08229.1"/>
    <property type="match status" value="1"/>
</dbReference>
<organism evidence="14 15">
    <name type="scientific">Sapientia aquatica</name>
    <dbReference type="NCBI Taxonomy" id="1549640"/>
    <lineage>
        <taxon>Bacteria</taxon>
        <taxon>Pseudomonadati</taxon>
        <taxon>Pseudomonadota</taxon>
        <taxon>Betaproteobacteria</taxon>
        <taxon>Burkholderiales</taxon>
        <taxon>Oxalobacteraceae</taxon>
        <taxon>Sapientia</taxon>
    </lineage>
</organism>
<name>A0A4R5VWU1_9BURK</name>
<dbReference type="UniPathway" id="UPA00028">
    <property type="reaction ID" value="UER00004"/>
</dbReference>
<dbReference type="InterPro" id="IPR036291">
    <property type="entry name" value="NAD(P)-bd_dom_sf"/>
</dbReference>
<keyword evidence="6 10" id="KW-0521">NADP</keyword>
<dbReference type="Gene3D" id="3.40.50.720">
    <property type="entry name" value="NAD(P)-binding Rossmann-like Domain"/>
    <property type="match status" value="1"/>
</dbReference>
<comment type="function">
    <text evidence="10">Catalyzes the NADPH-dependent reduction of ketopantoate into pantoic acid.</text>
</comment>
<feature type="domain" description="Ketopantoate reductase N-terminal" evidence="12">
    <location>
        <begin position="13"/>
        <end position="163"/>
    </location>
</feature>
<comment type="pathway">
    <text evidence="1 10">Cofactor biosynthesis; (R)-pantothenate biosynthesis; (R)-pantoate from 3-methyl-2-oxobutanoate: step 2/2.</text>
</comment>
<dbReference type="InterPro" id="IPR050838">
    <property type="entry name" value="Ketopantoate_reductase"/>
</dbReference>
<reference evidence="14 15" key="1">
    <citation type="submission" date="2019-03" db="EMBL/GenBank/DDBJ databases">
        <title>Sapientia aquatica gen. nov., sp. nov., isolated from a crater lake.</title>
        <authorList>
            <person name="Felfoldi T."/>
            <person name="Szabo A."/>
            <person name="Toth E."/>
            <person name="Schumann P."/>
            <person name="Keki Z."/>
            <person name="Marialigeti K."/>
            <person name="Mathe I."/>
        </authorList>
    </citation>
    <scope>NUCLEOTIDE SEQUENCE [LARGE SCALE GENOMIC DNA]</scope>
    <source>
        <strain evidence="14 15">SA-152</strain>
    </source>
</reference>
<dbReference type="InterPro" id="IPR013752">
    <property type="entry name" value="KPA_reductase"/>
</dbReference>
<evidence type="ECO:0000256" key="11">
    <source>
        <dbReference type="SAM" id="Phobius"/>
    </source>
</evidence>
<evidence type="ECO:0000256" key="3">
    <source>
        <dbReference type="ARBA" id="ARBA00013014"/>
    </source>
</evidence>
<evidence type="ECO:0000256" key="9">
    <source>
        <dbReference type="ARBA" id="ARBA00048793"/>
    </source>
</evidence>
<dbReference type="InterPro" id="IPR008927">
    <property type="entry name" value="6-PGluconate_DH-like_C_sf"/>
</dbReference>
<dbReference type="InterPro" id="IPR013328">
    <property type="entry name" value="6PGD_dom2"/>
</dbReference>
<dbReference type="PANTHER" id="PTHR43765">
    <property type="entry name" value="2-DEHYDROPANTOATE 2-REDUCTASE-RELATED"/>
    <property type="match status" value="1"/>
</dbReference>
<dbReference type="RefSeq" id="WP_133330349.1">
    <property type="nucleotide sequence ID" value="NZ_SMYL01000010.1"/>
</dbReference>
<keyword evidence="5 10" id="KW-0566">Pantothenate biosynthesis</keyword>
<keyword evidence="7 10" id="KW-0560">Oxidoreductase</keyword>
<proteinExistence type="inferred from homology"/>
<dbReference type="Pfam" id="PF02558">
    <property type="entry name" value="ApbA"/>
    <property type="match status" value="1"/>
</dbReference>
<evidence type="ECO:0000259" key="12">
    <source>
        <dbReference type="Pfam" id="PF02558"/>
    </source>
</evidence>
<sequence length="343" mass="36604">MSANQAGSKGLKIAVLGAGSIGTYLGAALIAVGADVVLIGRARMQQLVATAGVRLSDLNGRSVSLSPEQINYTQEPQALADADLILVTVKSADTAHAGQQIAQFAKAGAMVISFQNGIGNAHTLRQVLPSHTVLGGMVPFNVVLTDQGVFHRATEGDLELEAAPELLTWSALFAKAGLPLQPSSDFTQIQWGKLILNLNNAINSLSGLPLKAELSQQVFRRCLAGLIEEAVTVMRAAGIKPAKISKVDPSWLPTILRMPDLLFKQMAASMLRIDPEARSSMWDDLQAKRRTEVDYLNGAIVTLAESLGLDAPLNRRIVALIRRAEQGELSALTGDQLLSELYP</sequence>
<dbReference type="EMBL" id="SMYL01000010">
    <property type="protein sequence ID" value="TDK62796.1"/>
    <property type="molecule type" value="Genomic_DNA"/>
</dbReference>
<dbReference type="SUPFAM" id="SSF48179">
    <property type="entry name" value="6-phosphogluconate dehydrogenase C-terminal domain-like"/>
    <property type="match status" value="1"/>
</dbReference>
<dbReference type="NCBIfam" id="TIGR00745">
    <property type="entry name" value="apbA_panE"/>
    <property type="match status" value="1"/>
</dbReference>
<dbReference type="SUPFAM" id="SSF51735">
    <property type="entry name" value="NAD(P)-binding Rossmann-fold domains"/>
    <property type="match status" value="1"/>
</dbReference>
<keyword evidence="15" id="KW-1185">Reference proteome</keyword>
<evidence type="ECO:0000256" key="10">
    <source>
        <dbReference type="RuleBase" id="RU362068"/>
    </source>
</evidence>
<dbReference type="Pfam" id="PF08546">
    <property type="entry name" value="ApbA_C"/>
    <property type="match status" value="1"/>
</dbReference>
<dbReference type="Proteomes" id="UP000294829">
    <property type="component" value="Unassembled WGS sequence"/>
</dbReference>
<evidence type="ECO:0000256" key="4">
    <source>
        <dbReference type="ARBA" id="ARBA00019465"/>
    </source>
</evidence>
<dbReference type="OrthoDB" id="8555723at2"/>
<comment type="caution">
    <text evidence="14">The sequence shown here is derived from an EMBL/GenBank/DDBJ whole genome shotgun (WGS) entry which is preliminary data.</text>
</comment>
<evidence type="ECO:0000256" key="2">
    <source>
        <dbReference type="ARBA" id="ARBA00007870"/>
    </source>
</evidence>
<dbReference type="Gene3D" id="1.10.1040.10">
    <property type="entry name" value="N-(1-d-carboxylethyl)-l-norvaline Dehydrogenase, domain 2"/>
    <property type="match status" value="1"/>
</dbReference>
<evidence type="ECO:0000256" key="6">
    <source>
        <dbReference type="ARBA" id="ARBA00022857"/>
    </source>
</evidence>
<protein>
    <recommendedName>
        <fullName evidence="4 10">2-dehydropantoate 2-reductase</fullName>
        <ecNumber evidence="3 10">1.1.1.169</ecNumber>
    </recommendedName>
    <alternativeName>
        <fullName evidence="8 10">Ketopantoate reductase</fullName>
    </alternativeName>
</protein>
<dbReference type="GO" id="GO:0008677">
    <property type="term" value="F:2-dehydropantoate 2-reductase activity"/>
    <property type="evidence" value="ECO:0007669"/>
    <property type="project" value="UniProtKB-EC"/>
</dbReference>
<comment type="catalytic activity">
    <reaction evidence="9 10">
        <text>(R)-pantoate + NADP(+) = 2-dehydropantoate + NADPH + H(+)</text>
        <dbReference type="Rhea" id="RHEA:16233"/>
        <dbReference type="ChEBI" id="CHEBI:11561"/>
        <dbReference type="ChEBI" id="CHEBI:15378"/>
        <dbReference type="ChEBI" id="CHEBI:15980"/>
        <dbReference type="ChEBI" id="CHEBI:57783"/>
        <dbReference type="ChEBI" id="CHEBI:58349"/>
        <dbReference type="EC" id="1.1.1.169"/>
    </reaction>
</comment>
<keyword evidence="11" id="KW-1133">Transmembrane helix</keyword>
<dbReference type="GO" id="GO:0015940">
    <property type="term" value="P:pantothenate biosynthetic process"/>
    <property type="evidence" value="ECO:0007669"/>
    <property type="project" value="UniProtKB-UniPathway"/>
</dbReference>
<dbReference type="InterPro" id="IPR013332">
    <property type="entry name" value="KPR_N"/>
</dbReference>
<evidence type="ECO:0000313" key="14">
    <source>
        <dbReference type="EMBL" id="TDK62796.1"/>
    </source>
</evidence>
<comment type="similarity">
    <text evidence="2 10">Belongs to the ketopantoate reductase family.</text>
</comment>
<dbReference type="EC" id="1.1.1.169" evidence="3 10"/>
<gene>
    <name evidence="14" type="ORF">E2I14_15965</name>
</gene>
<evidence type="ECO:0000256" key="7">
    <source>
        <dbReference type="ARBA" id="ARBA00023002"/>
    </source>
</evidence>